<keyword evidence="15" id="KW-1185">Reference proteome</keyword>
<evidence type="ECO:0000256" key="8">
    <source>
        <dbReference type="ARBA" id="ARBA00022989"/>
    </source>
</evidence>
<keyword evidence="8 12" id="KW-1133">Transmembrane helix</keyword>
<keyword evidence="11" id="KW-0175">Coiled coil</keyword>
<dbReference type="GO" id="GO:0000155">
    <property type="term" value="F:phosphorelay sensor kinase activity"/>
    <property type="evidence" value="ECO:0007669"/>
    <property type="project" value="TreeGrafter"/>
</dbReference>
<proteinExistence type="predicted"/>
<dbReference type="AlphaFoldDB" id="A0A1H6RW29"/>
<dbReference type="eggNOG" id="COG2205">
    <property type="taxonomic scope" value="Bacteria"/>
</dbReference>
<dbReference type="GO" id="GO:0016036">
    <property type="term" value="P:cellular response to phosphate starvation"/>
    <property type="evidence" value="ECO:0007669"/>
    <property type="project" value="TreeGrafter"/>
</dbReference>
<evidence type="ECO:0000256" key="7">
    <source>
        <dbReference type="ARBA" id="ARBA00022777"/>
    </source>
</evidence>
<dbReference type="EMBL" id="FNYK01000011">
    <property type="protein sequence ID" value="SEI59973.1"/>
    <property type="molecule type" value="Genomic_DNA"/>
</dbReference>
<evidence type="ECO:0000256" key="9">
    <source>
        <dbReference type="ARBA" id="ARBA00023012"/>
    </source>
</evidence>
<dbReference type="InterPro" id="IPR004358">
    <property type="entry name" value="Sig_transdc_His_kin-like_C"/>
</dbReference>
<dbReference type="InterPro" id="IPR003594">
    <property type="entry name" value="HATPase_dom"/>
</dbReference>
<feature type="domain" description="Histidine kinase" evidence="13">
    <location>
        <begin position="98"/>
        <end position="300"/>
    </location>
</feature>
<dbReference type="EC" id="2.7.13.3" evidence="3"/>
<evidence type="ECO:0000256" key="3">
    <source>
        <dbReference type="ARBA" id="ARBA00012438"/>
    </source>
</evidence>
<keyword evidence="9" id="KW-0902">Two-component regulatory system</keyword>
<evidence type="ECO:0000256" key="1">
    <source>
        <dbReference type="ARBA" id="ARBA00000085"/>
    </source>
</evidence>
<dbReference type="Gene3D" id="3.30.565.10">
    <property type="entry name" value="Histidine kinase-like ATPase, C-terminal domain"/>
    <property type="match status" value="1"/>
</dbReference>
<dbReference type="InterPro" id="IPR036890">
    <property type="entry name" value="HATPase_C_sf"/>
</dbReference>
<dbReference type="InterPro" id="IPR005467">
    <property type="entry name" value="His_kinase_dom"/>
</dbReference>
<accession>A0A1H6RW29</accession>
<evidence type="ECO:0000256" key="5">
    <source>
        <dbReference type="ARBA" id="ARBA00022679"/>
    </source>
</evidence>
<dbReference type="PRINTS" id="PR00344">
    <property type="entry name" value="BCTRLSENSOR"/>
</dbReference>
<dbReference type="Proteomes" id="UP000183028">
    <property type="component" value="Unassembled WGS sequence"/>
</dbReference>
<keyword evidence="6 12" id="KW-0812">Transmembrane</keyword>
<feature type="coiled-coil region" evidence="11">
    <location>
        <begin position="64"/>
        <end position="91"/>
    </location>
</feature>
<evidence type="ECO:0000256" key="2">
    <source>
        <dbReference type="ARBA" id="ARBA00004651"/>
    </source>
</evidence>
<dbReference type="InterPro" id="IPR050351">
    <property type="entry name" value="BphY/WalK/GraS-like"/>
</dbReference>
<protein>
    <recommendedName>
        <fullName evidence="3">histidine kinase</fullName>
        <ecNumber evidence="3">2.7.13.3</ecNumber>
    </recommendedName>
</protein>
<dbReference type="PANTHER" id="PTHR45453:SF2">
    <property type="entry name" value="HISTIDINE KINASE"/>
    <property type="match status" value="1"/>
</dbReference>
<reference evidence="15" key="1">
    <citation type="submission" date="2016-10" db="EMBL/GenBank/DDBJ databases">
        <authorList>
            <person name="Varghese N."/>
        </authorList>
    </citation>
    <scope>NUCLEOTIDE SEQUENCE [LARGE SCALE GENOMIC DNA]</scope>
    <source>
        <strain evidence="15">DSM 20406</strain>
    </source>
</reference>
<dbReference type="RefSeq" id="WP_074731527.1">
    <property type="nucleotide sequence ID" value="NZ_FNYK01000011.1"/>
</dbReference>
<dbReference type="STRING" id="322505.SAMN04487836_1274"/>
<dbReference type="SUPFAM" id="SSF55874">
    <property type="entry name" value="ATPase domain of HSP90 chaperone/DNA topoisomerase II/histidine kinase"/>
    <property type="match status" value="1"/>
</dbReference>
<dbReference type="OrthoDB" id="9780487at2"/>
<name>A0A1H6RW29_9FIRM</name>
<evidence type="ECO:0000256" key="12">
    <source>
        <dbReference type="SAM" id="Phobius"/>
    </source>
</evidence>
<dbReference type="PANTHER" id="PTHR45453">
    <property type="entry name" value="PHOSPHATE REGULON SENSOR PROTEIN PHOR"/>
    <property type="match status" value="1"/>
</dbReference>
<evidence type="ECO:0000259" key="13">
    <source>
        <dbReference type="PROSITE" id="PS50109"/>
    </source>
</evidence>
<sequence>MNKFIDYLKSEYQLFLGFLFVAITNLLVFLVASLSLEYYWLFIEILLFGLVVYLVARFPSYQKERTLDEQVEELKKEIKKNENSYIDKRKELEEYFLLWTHQIKTPITVSKLLFRTYENAQTKALEEQMFYIEEYTNMAMNYIKLIDRNADMDITYVDLDEIIRVVLKKYAMLFIDKKISLNYEPIHQLVIADSKWLSIMIEQLIANAVKYTNQGSITISYNKQTRQLAIKDTGIGIREEDIPKIFDRGYSGFNGRLNEKSSGLGLYLVRKIALLLNIEIDVDSKLNVGSTFSLKFPANLTNL</sequence>
<gene>
    <name evidence="14" type="ORF">SAMN04487834_101152</name>
</gene>
<comment type="subcellular location">
    <subcellularLocation>
        <location evidence="2">Cell membrane</location>
        <topology evidence="2">Multi-pass membrane protein</topology>
    </subcellularLocation>
</comment>
<dbReference type="GO" id="GO:0004721">
    <property type="term" value="F:phosphoprotein phosphatase activity"/>
    <property type="evidence" value="ECO:0007669"/>
    <property type="project" value="TreeGrafter"/>
</dbReference>
<evidence type="ECO:0000256" key="6">
    <source>
        <dbReference type="ARBA" id="ARBA00022692"/>
    </source>
</evidence>
<feature type="transmembrane region" description="Helical" evidence="12">
    <location>
        <begin position="12"/>
        <end position="32"/>
    </location>
</feature>
<dbReference type="Pfam" id="PF02518">
    <property type="entry name" value="HATPase_c"/>
    <property type="match status" value="1"/>
</dbReference>
<dbReference type="GO" id="GO:0005886">
    <property type="term" value="C:plasma membrane"/>
    <property type="evidence" value="ECO:0007669"/>
    <property type="project" value="UniProtKB-SubCell"/>
</dbReference>
<keyword evidence="5" id="KW-0808">Transferase</keyword>
<keyword evidence="7 14" id="KW-0418">Kinase</keyword>
<feature type="transmembrane region" description="Helical" evidence="12">
    <location>
        <begin position="38"/>
        <end position="56"/>
    </location>
</feature>
<evidence type="ECO:0000313" key="15">
    <source>
        <dbReference type="Proteomes" id="UP000183028"/>
    </source>
</evidence>
<keyword evidence="4" id="KW-1003">Cell membrane</keyword>
<evidence type="ECO:0000313" key="14">
    <source>
        <dbReference type="EMBL" id="SEI59973.1"/>
    </source>
</evidence>
<evidence type="ECO:0000256" key="11">
    <source>
        <dbReference type="SAM" id="Coils"/>
    </source>
</evidence>
<keyword evidence="10 12" id="KW-0472">Membrane</keyword>
<evidence type="ECO:0000256" key="10">
    <source>
        <dbReference type="ARBA" id="ARBA00023136"/>
    </source>
</evidence>
<comment type="catalytic activity">
    <reaction evidence="1">
        <text>ATP + protein L-histidine = ADP + protein N-phospho-L-histidine.</text>
        <dbReference type="EC" id="2.7.13.3"/>
    </reaction>
</comment>
<organism evidence="14 15">
    <name type="scientific">Sharpea azabuensis</name>
    <dbReference type="NCBI Taxonomy" id="322505"/>
    <lineage>
        <taxon>Bacteria</taxon>
        <taxon>Bacillati</taxon>
        <taxon>Bacillota</taxon>
        <taxon>Erysipelotrichia</taxon>
        <taxon>Erysipelotrichales</taxon>
        <taxon>Coprobacillaceae</taxon>
        <taxon>Sharpea</taxon>
    </lineage>
</organism>
<dbReference type="SMART" id="SM00387">
    <property type="entry name" value="HATPase_c"/>
    <property type="match status" value="1"/>
</dbReference>
<evidence type="ECO:0000256" key="4">
    <source>
        <dbReference type="ARBA" id="ARBA00022475"/>
    </source>
</evidence>
<dbReference type="PROSITE" id="PS50109">
    <property type="entry name" value="HIS_KIN"/>
    <property type="match status" value="1"/>
</dbReference>